<dbReference type="EMBL" id="LCQM01000034">
    <property type="protein sequence ID" value="KKW16794.1"/>
    <property type="molecule type" value="Genomic_DNA"/>
</dbReference>
<gene>
    <name evidence="1" type="ORF">UY57_C0034G0002</name>
</gene>
<reference evidence="1 2" key="1">
    <citation type="journal article" date="2015" name="Nature">
        <title>rRNA introns, odd ribosomes, and small enigmatic genomes across a large radiation of phyla.</title>
        <authorList>
            <person name="Brown C.T."/>
            <person name="Hug L.A."/>
            <person name="Thomas B.C."/>
            <person name="Sharon I."/>
            <person name="Castelle C.J."/>
            <person name="Singh A."/>
            <person name="Wilkins M.J."/>
            <person name="Williams K.H."/>
            <person name="Banfield J.F."/>
        </authorList>
    </citation>
    <scope>NUCLEOTIDE SEQUENCE [LARGE SCALE GENOMIC DNA]</scope>
</reference>
<organism evidence="1 2">
    <name type="scientific">Candidatus Kaiserbacteria bacterium GW2011_GWB1_50_17</name>
    <dbReference type="NCBI Taxonomy" id="1618673"/>
    <lineage>
        <taxon>Bacteria</taxon>
        <taxon>Candidatus Kaiseribacteriota</taxon>
    </lineage>
</organism>
<proteinExistence type="predicted"/>
<evidence type="ECO:0000313" key="1">
    <source>
        <dbReference type="EMBL" id="KKW16794.1"/>
    </source>
</evidence>
<comment type="caution">
    <text evidence="1">The sequence shown here is derived from an EMBL/GenBank/DDBJ whole genome shotgun (WGS) entry which is preliminary data.</text>
</comment>
<dbReference type="AlphaFoldDB" id="A0A0G1ZCA1"/>
<protein>
    <submittedName>
        <fullName evidence="1">Uncharacterized protein</fullName>
    </submittedName>
</protein>
<evidence type="ECO:0000313" key="2">
    <source>
        <dbReference type="Proteomes" id="UP000034120"/>
    </source>
</evidence>
<dbReference type="Proteomes" id="UP000034120">
    <property type="component" value="Unassembled WGS sequence"/>
</dbReference>
<name>A0A0G1ZCA1_9BACT</name>
<sequence length="102" mass="11957">MYMLGKRARALLFLYALAFAIISTAPFFVSAETMEERRLRLERELAVIEQDIVEKRGVLSEKQAERTSLERDMAIRLPYRNWTKKWSALKRLSHSLSVARAR</sequence>
<accession>A0A0G1ZCA1</accession>